<dbReference type="Pfam" id="PF05489">
    <property type="entry name" value="Phage_tail_X"/>
    <property type="match status" value="1"/>
</dbReference>
<gene>
    <name evidence="1" type="ORF">EDC56_1250</name>
</gene>
<sequence>MSIKYIAQTGDMLDEICWRYYDEGAKEYAIIQVYETNPHLCDLGVLLPAGTVFELPDLANVQKVEQVKLWD</sequence>
<dbReference type="AlphaFoldDB" id="A0A3N2E0P9"/>
<dbReference type="InterPro" id="IPR008861">
    <property type="entry name" value="GpX-like"/>
</dbReference>
<dbReference type="EMBL" id="RKHR01000003">
    <property type="protein sequence ID" value="ROS05701.1"/>
    <property type="molecule type" value="Genomic_DNA"/>
</dbReference>
<keyword evidence="2" id="KW-1185">Reference proteome</keyword>
<dbReference type="Proteomes" id="UP000275394">
    <property type="component" value="Unassembled WGS sequence"/>
</dbReference>
<accession>A0A3N2E0P9</accession>
<name>A0A3N2E0P9_9GAMM</name>
<reference evidence="1 2" key="1">
    <citation type="submission" date="2018-11" db="EMBL/GenBank/DDBJ databases">
        <title>Genomic Encyclopedia of Type Strains, Phase IV (KMG-IV): sequencing the most valuable type-strain genomes for metagenomic binning, comparative biology and taxonomic classification.</title>
        <authorList>
            <person name="Goeker M."/>
        </authorList>
    </citation>
    <scope>NUCLEOTIDE SEQUENCE [LARGE SCALE GENOMIC DNA]</scope>
    <source>
        <strain evidence="1 2">DSM 100316</strain>
    </source>
</reference>
<evidence type="ECO:0000313" key="1">
    <source>
        <dbReference type="EMBL" id="ROS05701.1"/>
    </source>
</evidence>
<dbReference type="OrthoDB" id="8759063at2"/>
<protein>
    <submittedName>
        <fullName evidence="1">Phage tail protein X</fullName>
    </submittedName>
</protein>
<organism evidence="1 2">
    <name type="scientific">Sinobacterium caligoides</name>
    <dbReference type="NCBI Taxonomy" id="933926"/>
    <lineage>
        <taxon>Bacteria</taxon>
        <taxon>Pseudomonadati</taxon>
        <taxon>Pseudomonadota</taxon>
        <taxon>Gammaproteobacteria</taxon>
        <taxon>Cellvibrionales</taxon>
        <taxon>Spongiibacteraceae</taxon>
        <taxon>Sinobacterium</taxon>
    </lineage>
</organism>
<comment type="caution">
    <text evidence="1">The sequence shown here is derived from an EMBL/GenBank/DDBJ whole genome shotgun (WGS) entry which is preliminary data.</text>
</comment>
<evidence type="ECO:0000313" key="2">
    <source>
        <dbReference type="Proteomes" id="UP000275394"/>
    </source>
</evidence>
<dbReference type="RefSeq" id="WP_123711596.1">
    <property type="nucleotide sequence ID" value="NZ_RKHR01000003.1"/>
</dbReference>
<proteinExistence type="predicted"/>